<evidence type="ECO:0000256" key="1">
    <source>
        <dbReference type="SAM" id="Phobius"/>
    </source>
</evidence>
<feature type="transmembrane region" description="Helical" evidence="1">
    <location>
        <begin position="12"/>
        <end position="30"/>
    </location>
</feature>
<protein>
    <submittedName>
        <fullName evidence="2">Uncharacterized protein</fullName>
    </submittedName>
</protein>
<dbReference type="AlphaFoldDB" id="A0A6C0BJI6"/>
<keyword evidence="1" id="KW-0472">Membrane</keyword>
<sequence>MSNDNTLSGFWDYLFPIFLMFALGTSLGAIGGFYLPWMYIISFIFIVYVLFFVKSQIDS</sequence>
<accession>A0A6C0BJI6</accession>
<proteinExistence type="predicted"/>
<evidence type="ECO:0000313" key="2">
    <source>
        <dbReference type="EMBL" id="QHS91493.1"/>
    </source>
</evidence>
<name>A0A6C0BJI6_9ZZZZ</name>
<dbReference type="EMBL" id="MN739162">
    <property type="protein sequence ID" value="QHS91493.1"/>
    <property type="molecule type" value="Genomic_DNA"/>
</dbReference>
<keyword evidence="1" id="KW-1133">Transmembrane helix</keyword>
<organism evidence="2">
    <name type="scientific">viral metagenome</name>
    <dbReference type="NCBI Taxonomy" id="1070528"/>
    <lineage>
        <taxon>unclassified sequences</taxon>
        <taxon>metagenomes</taxon>
        <taxon>organismal metagenomes</taxon>
    </lineage>
</organism>
<reference evidence="2" key="1">
    <citation type="journal article" date="2020" name="Nature">
        <title>Giant virus diversity and host interactions through global metagenomics.</title>
        <authorList>
            <person name="Schulz F."/>
            <person name="Roux S."/>
            <person name="Paez-Espino D."/>
            <person name="Jungbluth S."/>
            <person name="Walsh D.A."/>
            <person name="Denef V.J."/>
            <person name="McMahon K.D."/>
            <person name="Konstantinidis K.T."/>
            <person name="Eloe-Fadrosh E.A."/>
            <person name="Kyrpides N.C."/>
            <person name="Woyke T."/>
        </authorList>
    </citation>
    <scope>NUCLEOTIDE SEQUENCE</scope>
    <source>
        <strain evidence="2">GVMAG-M-3300013006-15</strain>
    </source>
</reference>
<keyword evidence="1" id="KW-0812">Transmembrane</keyword>
<feature type="transmembrane region" description="Helical" evidence="1">
    <location>
        <begin position="36"/>
        <end position="53"/>
    </location>
</feature>